<evidence type="ECO:0000256" key="12">
    <source>
        <dbReference type="RuleBase" id="RU363032"/>
    </source>
</evidence>
<comment type="function">
    <text evidence="11">Part of the ABC transporter complex CysAWTP (TC 3.A.1.6.1) involved in sulfate/thiosulfate import. Probably responsible for the translocation of the substrate across the membrane.</text>
</comment>
<dbReference type="InterPro" id="IPR027417">
    <property type="entry name" value="P-loop_NTPase"/>
</dbReference>
<dbReference type="Gene3D" id="3.40.50.300">
    <property type="entry name" value="P-loop containing nucleotide triphosphate hydrolases"/>
    <property type="match status" value="1"/>
</dbReference>
<dbReference type="GO" id="GO:0016887">
    <property type="term" value="F:ATP hydrolysis activity"/>
    <property type="evidence" value="ECO:0007669"/>
    <property type="project" value="InterPro"/>
</dbReference>
<dbReference type="InterPro" id="IPR003439">
    <property type="entry name" value="ABC_transporter-like_ATP-bd"/>
</dbReference>
<dbReference type="GO" id="GO:0005886">
    <property type="term" value="C:plasma membrane"/>
    <property type="evidence" value="ECO:0007669"/>
    <property type="project" value="UniProtKB-SubCell"/>
</dbReference>
<dbReference type="SMART" id="SM00382">
    <property type="entry name" value="AAA"/>
    <property type="match status" value="1"/>
</dbReference>
<dbReference type="GO" id="GO:0015098">
    <property type="term" value="F:molybdate ion transmembrane transporter activity"/>
    <property type="evidence" value="ECO:0007669"/>
    <property type="project" value="InterPro"/>
</dbReference>
<keyword evidence="16" id="KW-0378">Hydrolase</keyword>
<evidence type="ECO:0000256" key="13">
    <source>
        <dbReference type="SAM" id="MobiDB-lite"/>
    </source>
</evidence>
<gene>
    <name evidence="16" type="primary">potA_2</name>
    <name evidence="16" type="ORF">AOLFYP35_00569</name>
</gene>
<dbReference type="EMBL" id="CACRSM010000002">
    <property type="protein sequence ID" value="VYS85419.1"/>
    <property type="molecule type" value="Genomic_DNA"/>
</dbReference>
<keyword evidence="10 12" id="KW-0472">Membrane</keyword>
<dbReference type="InterPro" id="IPR006469">
    <property type="entry name" value="NifC_ABC_porter"/>
</dbReference>
<organism evidence="16">
    <name type="scientific">Schaalia odontolytica</name>
    <dbReference type="NCBI Taxonomy" id="1660"/>
    <lineage>
        <taxon>Bacteria</taxon>
        <taxon>Bacillati</taxon>
        <taxon>Actinomycetota</taxon>
        <taxon>Actinomycetes</taxon>
        <taxon>Actinomycetales</taxon>
        <taxon>Actinomycetaceae</taxon>
        <taxon>Schaalia</taxon>
    </lineage>
</organism>
<evidence type="ECO:0000256" key="6">
    <source>
        <dbReference type="ARBA" id="ARBA00022741"/>
    </source>
</evidence>
<dbReference type="InterPro" id="IPR011867">
    <property type="entry name" value="ModB_ABC"/>
</dbReference>
<evidence type="ECO:0000256" key="10">
    <source>
        <dbReference type="ARBA" id="ARBA00023136"/>
    </source>
</evidence>
<dbReference type="CDD" id="cd06261">
    <property type="entry name" value="TM_PBP2"/>
    <property type="match status" value="1"/>
</dbReference>
<dbReference type="AlphaFoldDB" id="A0A6N2RY82"/>
<evidence type="ECO:0000256" key="5">
    <source>
        <dbReference type="ARBA" id="ARBA00022692"/>
    </source>
</evidence>
<evidence type="ECO:0000256" key="3">
    <source>
        <dbReference type="ARBA" id="ARBA00022448"/>
    </source>
</evidence>
<keyword evidence="3 12" id="KW-0813">Transport</keyword>
<keyword evidence="6" id="KW-0547">Nucleotide-binding</keyword>
<evidence type="ECO:0000259" key="14">
    <source>
        <dbReference type="PROSITE" id="PS50893"/>
    </source>
</evidence>
<dbReference type="InterPro" id="IPR000515">
    <property type="entry name" value="MetI-like"/>
</dbReference>
<dbReference type="Gene3D" id="1.10.3720.10">
    <property type="entry name" value="MetI-like"/>
    <property type="match status" value="1"/>
</dbReference>
<evidence type="ECO:0000259" key="15">
    <source>
        <dbReference type="PROSITE" id="PS50928"/>
    </source>
</evidence>
<evidence type="ECO:0000256" key="11">
    <source>
        <dbReference type="ARBA" id="ARBA00025323"/>
    </source>
</evidence>
<protein>
    <submittedName>
        <fullName evidence="16">Spermidine/putrescine import ATP-binding protein PotA</fullName>
        <ecNumber evidence="16">3.6.3.31</ecNumber>
    </submittedName>
</protein>
<evidence type="ECO:0000313" key="16">
    <source>
        <dbReference type="EMBL" id="VYS85419.1"/>
    </source>
</evidence>
<proteinExistence type="inferred from homology"/>
<evidence type="ECO:0000256" key="2">
    <source>
        <dbReference type="ARBA" id="ARBA00011779"/>
    </source>
</evidence>
<dbReference type="NCBIfam" id="TIGR01581">
    <property type="entry name" value="Mo_ABC_porter"/>
    <property type="match status" value="1"/>
</dbReference>
<keyword evidence="9" id="KW-0764">Sulfate transport</keyword>
<dbReference type="GO" id="GO:0015419">
    <property type="term" value="F:ABC-type sulfate transporter activity"/>
    <property type="evidence" value="ECO:0007669"/>
    <property type="project" value="InterPro"/>
</dbReference>
<comment type="subunit">
    <text evidence="2">The complex is composed of two ATP-binding proteins (CysA), two transmembrane proteins (CysT and CysW) and a solute-binding protein (CysP).</text>
</comment>
<accession>A0A6N2RY82</accession>
<keyword evidence="7 16" id="KW-0067">ATP-binding</keyword>
<dbReference type="PANTHER" id="PTHR30406:SF8">
    <property type="entry name" value="SULFATE TRANSPORT SYSTEM PERMEASE PROTEIN CYST"/>
    <property type="match status" value="1"/>
</dbReference>
<feature type="transmembrane region" description="Helical" evidence="12">
    <location>
        <begin position="56"/>
        <end position="78"/>
    </location>
</feature>
<dbReference type="InterPro" id="IPR035906">
    <property type="entry name" value="MetI-like_sf"/>
</dbReference>
<feature type="transmembrane region" description="Helical" evidence="12">
    <location>
        <begin position="12"/>
        <end position="36"/>
    </location>
</feature>
<evidence type="ECO:0000256" key="1">
    <source>
        <dbReference type="ARBA" id="ARBA00004141"/>
    </source>
</evidence>
<feature type="transmembrane region" description="Helical" evidence="12">
    <location>
        <begin position="90"/>
        <end position="114"/>
    </location>
</feature>
<feature type="domain" description="ABC transmembrane type-1" evidence="15">
    <location>
        <begin position="54"/>
        <end position="257"/>
    </location>
</feature>
<keyword evidence="8 12" id="KW-1133">Transmembrane helix</keyword>
<dbReference type="PROSITE" id="PS50893">
    <property type="entry name" value="ABC_TRANSPORTER_2"/>
    <property type="match status" value="1"/>
</dbReference>
<dbReference type="Pfam" id="PF00528">
    <property type="entry name" value="BPD_transp_1"/>
    <property type="match status" value="1"/>
</dbReference>
<sequence>MTNKHRYAGIPRWIALPAACAGLFLLVPFIALLIRIDWVQFPHLFTQALSSQALALSLRTCIASTLACIIVGLPLALVCARARDTWWSRVLRSMVTLPMVLPPVVAGLALLITWGRRGLIGAYLQIFGINIAFTTVAVIMAQTFVSLPFFVSSLEGALRTRGFNEERVASALGASPSRTLWSVTLPLMIPALVSSTALAFSRALGEFGATITFAGSLAGVTRTLPLEIYLQREESTDMALMLSVILVFVALVLVGGASAFSQWWYSRLLSGTSADEAKVPAASRLATEPSHGLGNKDGEAQGQLPRVPVPGVRIAGTLPERYINVDLTCQGGAVTALMGHNGAGKSTLLSVLSGALDAPQMTCTWEWSDGVSGRRPKIATLEQKPVLFPHMSLLANVAFPLRCAGISPAEAESRAQEALTSVGLAPFAQRRPAQVSGGQAQRTALARALVVAPDVLLLDEPMAALHVEAARGLRELIAQRFLGRTVIMVTHQIEDAAALDAHIIVLKGGRLLREGPWRELINQSISRADESDSALLAMGLSALERALGQE</sequence>
<feature type="transmembrane region" description="Helical" evidence="12">
    <location>
        <begin position="238"/>
        <end position="265"/>
    </location>
</feature>
<comment type="similarity">
    <text evidence="12">Belongs to the binding-protein-dependent transport system permease family.</text>
</comment>
<dbReference type="SUPFAM" id="SSF52540">
    <property type="entry name" value="P-loop containing nucleoside triphosphate hydrolases"/>
    <property type="match status" value="1"/>
</dbReference>
<dbReference type="SUPFAM" id="SSF161098">
    <property type="entry name" value="MetI-like"/>
    <property type="match status" value="1"/>
</dbReference>
<evidence type="ECO:0000256" key="8">
    <source>
        <dbReference type="ARBA" id="ARBA00022989"/>
    </source>
</evidence>
<dbReference type="PROSITE" id="PS50928">
    <property type="entry name" value="ABC_TM1"/>
    <property type="match status" value="1"/>
</dbReference>
<evidence type="ECO:0000256" key="7">
    <source>
        <dbReference type="ARBA" id="ARBA00022840"/>
    </source>
</evidence>
<dbReference type="NCBIfam" id="TIGR02141">
    <property type="entry name" value="modB_ABC"/>
    <property type="match status" value="1"/>
</dbReference>
<keyword evidence="5 12" id="KW-0812">Transmembrane</keyword>
<dbReference type="Pfam" id="PF00005">
    <property type="entry name" value="ABC_tran"/>
    <property type="match status" value="1"/>
</dbReference>
<evidence type="ECO:0000256" key="4">
    <source>
        <dbReference type="ARBA" id="ARBA00022505"/>
    </source>
</evidence>
<reference evidence="16" key="1">
    <citation type="submission" date="2019-11" db="EMBL/GenBank/DDBJ databases">
        <authorList>
            <person name="Feng L."/>
        </authorList>
    </citation>
    <scope>NUCLEOTIDE SEQUENCE</scope>
    <source>
        <strain evidence="16">AodontolyticusLFYP35</strain>
    </source>
</reference>
<evidence type="ECO:0000256" key="9">
    <source>
        <dbReference type="ARBA" id="ARBA00023032"/>
    </source>
</evidence>
<dbReference type="InterPro" id="IPR005667">
    <property type="entry name" value="Sulph_transpt2"/>
</dbReference>
<dbReference type="EC" id="3.6.3.31" evidence="16"/>
<feature type="domain" description="ABC transporter" evidence="14">
    <location>
        <begin position="307"/>
        <end position="533"/>
    </location>
</feature>
<name>A0A6N2RY82_9ACTO</name>
<keyword evidence="4" id="KW-0500">Molybdenum</keyword>
<feature type="region of interest" description="Disordered" evidence="13">
    <location>
        <begin position="280"/>
        <end position="306"/>
    </location>
</feature>
<comment type="subcellular location">
    <subcellularLocation>
        <location evidence="12">Cell membrane</location>
        <topology evidence="12">Multi-pass membrane protein</topology>
    </subcellularLocation>
    <subcellularLocation>
        <location evidence="1">Membrane</location>
        <topology evidence="1">Multi-pass membrane protein</topology>
    </subcellularLocation>
</comment>
<feature type="transmembrane region" description="Helical" evidence="12">
    <location>
        <begin position="126"/>
        <end position="151"/>
    </location>
</feature>
<dbReference type="InterPro" id="IPR003593">
    <property type="entry name" value="AAA+_ATPase"/>
</dbReference>
<dbReference type="GO" id="GO:0005524">
    <property type="term" value="F:ATP binding"/>
    <property type="evidence" value="ECO:0007669"/>
    <property type="project" value="UniProtKB-KW"/>
</dbReference>
<dbReference type="PANTHER" id="PTHR30406">
    <property type="entry name" value="SULFATE TRANSPORT SYSTEM PERMEASE PROTEIN"/>
    <property type="match status" value="1"/>
</dbReference>